<reference evidence="2" key="1">
    <citation type="journal article" date="2019" name="Int. J. Syst. Evol. Microbiol.">
        <title>The Global Catalogue of Microorganisms (GCM) 10K type strain sequencing project: providing services to taxonomists for standard genome sequencing and annotation.</title>
        <authorList>
            <consortium name="The Broad Institute Genomics Platform"/>
            <consortium name="The Broad Institute Genome Sequencing Center for Infectious Disease"/>
            <person name="Wu L."/>
            <person name="Ma J."/>
        </authorList>
    </citation>
    <scope>NUCLEOTIDE SEQUENCE [LARGE SCALE GENOMIC DNA]</scope>
    <source>
        <strain evidence="2">CGMCC 4.7289</strain>
    </source>
</reference>
<protein>
    <recommendedName>
        <fullName evidence="3">FXSXX-COOH protein</fullName>
    </recommendedName>
</protein>
<proteinExistence type="predicted"/>
<organism evidence="1 2">
    <name type="scientific">Hamadaea flava</name>
    <dbReference type="NCBI Taxonomy" id="1742688"/>
    <lineage>
        <taxon>Bacteria</taxon>
        <taxon>Bacillati</taxon>
        <taxon>Actinomycetota</taxon>
        <taxon>Actinomycetes</taxon>
        <taxon>Micromonosporales</taxon>
        <taxon>Micromonosporaceae</taxon>
        <taxon>Hamadaea</taxon>
    </lineage>
</organism>
<dbReference type="RefSeq" id="WP_253750099.1">
    <property type="nucleotide sequence ID" value="NZ_JAMZDZ010000001.1"/>
</dbReference>
<evidence type="ECO:0000313" key="2">
    <source>
        <dbReference type="Proteomes" id="UP001595816"/>
    </source>
</evidence>
<comment type="caution">
    <text evidence="1">The sequence shown here is derived from an EMBL/GenBank/DDBJ whole genome shotgun (WGS) entry which is preliminary data.</text>
</comment>
<evidence type="ECO:0000313" key="1">
    <source>
        <dbReference type="EMBL" id="MFC4135614.1"/>
    </source>
</evidence>
<keyword evidence="2" id="KW-1185">Reference proteome</keyword>
<sequence>MGTYFAVACGKPMDDERPLPSRAPLPDISGDRLNRLLLGDDPALTAAVADLVALVHSHPERTLAGWNSFLETRPVSD</sequence>
<dbReference type="Proteomes" id="UP001595816">
    <property type="component" value="Unassembled WGS sequence"/>
</dbReference>
<accession>A0ABV8M0L5</accession>
<evidence type="ECO:0008006" key="3">
    <source>
        <dbReference type="Google" id="ProtNLM"/>
    </source>
</evidence>
<dbReference type="EMBL" id="JBHSAY010000023">
    <property type="protein sequence ID" value="MFC4135614.1"/>
    <property type="molecule type" value="Genomic_DNA"/>
</dbReference>
<gene>
    <name evidence="1" type="ORF">ACFOZ4_33790</name>
</gene>
<name>A0ABV8M0L5_9ACTN</name>